<dbReference type="CDD" id="cd02440">
    <property type="entry name" value="AdoMet_MTases"/>
    <property type="match status" value="1"/>
</dbReference>
<keyword evidence="2" id="KW-0808">Transferase</keyword>
<dbReference type="EMBL" id="JAEDAE010000002">
    <property type="protein sequence ID" value="MBH8557431.1"/>
    <property type="molecule type" value="Genomic_DNA"/>
</dbReference>
<dbReference type="GO" id="GO:0008168">
    <property type="term" value="F:methyltransferase activity"/>
    <property type="evidence" value="ECO:0007669"/>
    <property type="project" value="UniProtKB-KW"/>
</dbReference>
<organism evidence="2 3">
    <name type="scientific">Hymenobacter negativus</name>
    <dbReference type="NCBI Taxonomy" id="2795026"/>
    <lineage>
        <taxon>Bacteria</taxon>
        <taxon>Pseudomonadati</taxon>
        <taxon>Bacteroidota</taxon>
        <taxon>Cytophagia</taxon>
        <taxon>Cytophagales</taxon>
        <taxon>Hymenobacteraceae</taxon>
        <taxon>Hymenobacter</taxon>
    </lineage>
</organism>
<evidence type="ECO:0000313" key="2">
    <source>
        <dbReference type="EMBL" id="MBH8557431.1"/>
    </source>
</evidence>
<keyword evidence="2" id="KW-0489">Methyltransferase</keyword>
<dbReference type="InterPro" id="IPR029063">
    <property type="entry name" value="SAM-dependent_MTases_sf"/>
</dbReference>
<name>A0ABS0Q442_9BACT</name>
<dbReference type="InterPro" id="IPR041698">
    <property type="entry name" value="Methyltransf_25"/>
</dbReference>
<dbReference type="Pfam" id="PF13649">
    <property type="entry name" value="Methyltransf_25"/>
    <property type="match status" value="1"/>
</dbReference>
<evidence type="ECO:0000313" key="3">
    <source>
        <dbReference type="Proteomes" id="UP000625631"/>
    </source>
</evidence>
<comment type="caution">
    <text evidence="2">The sequence shown here is derived from an EMBL/GenBank/DDBJ whole genome shotgun (WGS) entry which is preliminary data.</text>
</comment>
<sequence length="206" mass="23110">MSTQLSNFRYFFLARIYDAALLWFYQPLVRRLVAAVNAEAGDNVLEVGVGTGISLAYYDPRKQVTAIDCSLPMLQRARKKAAEHPEVQVDLQHAAGEDFQHEAGRFEHVVFCNSLSVVENPGQLLNAYYASLRPGGHIYLLNHFTPERGPLRQLDRLLTPAGKLLGFKSFFPLSPLLAPDATVKIRHGRAGYWRIVHIQKPLSPPC</sequence>
<protein>
    <submittedName>
        <fullName evidence="2">Class I SAM-dependent methyltransferase</fullName>
    </submittedName>
</protein>
<dbReference type="PANTHER" id="PTHR45036">
    <property type="entry name" value="METHYLTRANSFERASE LIKE 7B"/>
    <property type="match status" value="1"/>
</dbReference>
<dbReference type="InterPro" id="IPR052356">
    <property type="entry name" value="Thiol_S-MT"/>
</dbReference>
<keyword evidence="3" id="KW-1185">Reference proteome</keyword>
<dbReference type="Gene3D" id="3.40.50.150">
    <property type="entry name" value="Vaccinia Virus protein VP39"/>
    <property type="match status" value="1"/>
</dbReference>
<dbReference type="Proteomes" id="UP000625631">
    <property type="component" value="Unassembled WGS sequence"/>
</dbReference>
<dbReference type="GO" id="GO:0032259">
    <property type="term" value="P:methylation"/>
    <property type="evidence" value="ECO:0007669"/>
    <property type="project" value="UniProtKB-KW"/>
</dbReference>
<proteinExistence type="predicted"/>
<dbReference type="PANTHER" id="PTHR45036:SF1">
    <property type="entry name" value="METHYLTRANSFERASE LIKE 7A"/>
    <property type="match status" value="1"/>
</dbReference>
<evidence type="ECO:0000259" key="1">
    <source>
        <dbReference type="Pfam" id="PF13649"/>
    </source>
</evidence>
<dbReference type="SUPFAM" id="SSF53335">
    <property type="entry name" value="S-adenosyl-L-methionine-dependent methyltransferases"/>
    <property type="match status" value="1"/>
</dbReference>
<reference evidence="2 3" key="1">
    <citation type="submission" date="2020-12" db="EMBL/GenBank/DDBJ databases">
        <title>Hymenobacter sp.</title>
        <authorList>
            <person name="Kim M.K."/>
        </authorList>
    </citation>
    <scope>NUCLEOTIDE SEQUENCE [LARGE SCALE GENOMIC DNA]</scope>
    <source>
        <strain evidence="2 3">BT442</strain>
    </source>
</reference>
<gene>
    <name evidence="2" type="ORF">I7X13_05195</name>
</gene>
<accession>A0ABS0Q442</accession>
<feature type="domain" description="Methyltransferase" evidence="1">
    <location>
        <begin position="44"/>
        <end position="136"/>
    </location>
</feature>
<dbReference type="RefSeq" id="WP_198074648.1">
    <property type="nucleotide sequence ID" value="NZ_JAEDAE010000002.1"/>
</dbReference>